<dbReference type="InterPro" id="IPR051788">
    <property type="entry name" value="MFS_Transporter"/>
</dbReference>
<dbReference type="GO" id="GO:0016020">
    <property type="term" value="C:membrane"/>
    <property type="evidence" value="ECO:0007669"/>
    <property type="project" value="UniProtKB-SubCell"/>
</dbReference>
<dbReference type="InterPro" id="IPR036259">
    <property type="entry name" value="MFS_trans_sf"/>
</dbReference>
<feature type="transmembrane region" description="Helical" evidence="5">
    <location>
        <begin position="344"/>
        <end position="362"/>
    </location>
</feature>
<feature type="transmembrane region" description="Helical" evidence="5">
    <location>
        <begin position="44"/>
        <end position="65"/>
    </location>
</feature>
<evidence type="ECO:0000256" key="1">
    <source>
        <dbReference type="ARBA" id="ARBA00004141"/>
    </source>
</evidence>
<comment type="subcellular location">
    <subcellularLocation>
        <location evidence="1">Membrane</location>
        <topology evidence="1">Multi-pass membrane protein</topology>
    </subcellularLocation>
</comment>
<gene>
    <name evidence="6" type="ORF">UFOPK1909_01014</name>
</gene>
<sequence length="419" mass="44119">MGFTKERSTQAQRSILAVFFLQAIIAATQIPRIPEIIKQIDVDFTTWGLITGIAGVGGLLGLMFTSKFIAKYGTKQISIIGSLGGAISLASIGFIHDPVTYFIVTFANGLLYSIFNIALNSQTVALQKALNRVVIGKFHAAWALGAAFAAAFSGFMATLLPLSIHLLLTGIATIIALLIFTRGMLTNSEDGHGQGKTQKKSVSFFKSPGQVWILAGGLFTGVLGEVAMMDWSALLGRDTLLLDAGRGAIPYTGFSIALIVGRTLINPLGKRWHLSSISRFAGIMSAIAIAAAITIAPPFAADQPDLALFLTTFFFVIAGLGCAPMVPSFMSAAGHVAGLNTAQVLARMSLVNSVAIMIVKILMGRTAEDFGVQYAFVFAVGGMFISGILAGVVAKRAKTQESPANSYPATGAMQIVSED</sequence>
<dbReference type="Pfam" id="PF07690">
    <property type="entry name" value="MFS_1"/>
    <property type="match status" value="1"/>
</dbReference>
<feature type="transmembrane region" description="Helical" evidence="5">
    <location>
        <begin position="374"/>
        <end position="394"/>
    </location>
</feature>
<accession>A0A6J6IVF1</accession>
<feature type="transmembrane region" description="Helical" evidence="5">
    <location>
        <begin position="277"/>
        <end position="300"/>
    </location>
</feature>
<evidence type="ECO:0000256" key="5">
    <source>
        <dbReference type="SAM" id="Phobius"/>
    </source>
</evidence>
<feature type="transmembrane region" description="Helical" evidence="5">
    <location>
        <begin position="15"/>
        <end position="32"/>
    </location>
</feature>
<evidence type="ECO:0000256" key="2">
    <source>
        <dbReference type="ARBA" id="ARBA00022692"/>
    </source>
</evidence>
<evidence type="ECO:0000256" key="3">
    <source>
        <dbReference type="ARBA" id="ARBA00022989"/>
    </source>
</evidence>
<feature type="transmembrane region" description="Helical" evidence="5">
    <location>
        <begin position="77"/>
        <end position="95"/>
    </location>
</feature>
<feature type="transmembrane region" description="Helical" evidence="5">
    <location>
        <begin position="140"/>
        <end position="160"/>
    </location>
</feature>
<protein>
    <submittedName>
        <fullName evidence="6">Unannotated protein</fullName>
    </submittedName>
</protein>
<feature type="transmembrane region" description="Helical" evidence="5">
    <location>
        <begin position="209"/>
        <end position="228"/>
    </location>
</feature>
<feature type="transmembrane region" description="Helical" evidence="5">
    <location>
        <begin position="306"/>
        <end position="332"/>
    </location>
</feature>
<keyword evidence="2 5" id="KW-0812">Transmembrane</keyword>
<reference evidence="6" key="1">
    <citation type="submission" date="2020-05" db="EMBL/GenBank/DDBJ databases">
        <authorList>
            <person name="Chiriac C."/>
            <person name="Salcher M."/>
            <person name="Ghai R."/>
            <person name="Kavagutti S V."/>
        </authorList>
    </citation>
    <scope>NUCLEOTIDE SEQUENCE</scope>
</reference>
<evidence type="ECO:0000313" key="6">
    <source>
        <dbReference type="EMBL" id="CAB4628458.1"/>
    </source>
</evidence>
<keyword evidence="3 5" id="KW-1133">Transmembrane helix</keyword>
<keyword evidence="4 5" id="KW-0472">Membrane</keyword>
<dbReference type="GO" id="GO:0022857">
    <property type="term" value="F:transmembrane transporter activity"/>
    <property type="evidence" value="ECO:0007669"/>
    <property type="project" value="InterPro"/>
</dbReference>
<dbReference type="InterPro" id="IPR011701">
    <property type="entry name" value="MFS"/>
</dbReference>
<organism evidence="6">
    <name type="scientific">freshwater metagenome</name>
    <dbReference type="NCBI Taxonomy" id="449393"/>
    <lineage>
        <taxon>unclassified sequences</taxon>
        <taxon>metagenomes</taxon>
        <taxon>ecological metagenomes</taxon>
    </lineage>
</organism>
<dbReference type="PANTHER" id="PTHR23514">
    <property type="entry name" value="BYPASS OF STOP CODON PROTEIN 6"/>
    <property type="match status" value="1"/>
</dbReference>
<proteinExistence type="predicted"/>
<dbReference type="Gene3D" id="1.20.1250.20">
    <property type="entry name" value="MFS general substrate transporter like domains"/>
    <property type="match status" value="1"/>
</dbReference>
<dbReference type="EMBL" id="CAEZVD010000147">
    <property type="protein sequence ID" value="CAB4628458.1"/>
    <property type="molecule type" value="Genomic_DNA"/>
</dbReference>
<dbReference type="AlphaFoldDB" id="A0A6J6IVF1"/>
<dbReference type="SUPFAM" id="SSF103473">
    <property type="entry name" value="MFS general substrate transporter"/>
    <property type="match status" value="1"/>
</dbReference>
<dbReference type="PANTHER" id="PTHR23514:SF13">
    <property type="entry name" value="INNER MEMBRANE PROTEIN YBJJ"/>
    <property type="match status" value="1"/>
</dbReference>
<name>A0A6J6IVF1_9ZZZZ</name>
<feature type="transmembrane region" description="Helical" evidence="5">
    <location>
        <begin position="166"/>
        <end position="188"/>
    </location>
</feature>
<feature type="transmembrane region" description="Helical" evidence="5">
    <location>
        <begin position="248"/>
        <end position="265"/>
    </location>
</feature>
<evidence type="ECO:0000256" key="4">
    <source>
        <dbReference type="ARBA" id="ARBA00023136"/>
    </source>
</evidence>
<feature type="transmembrane region" description="Helical" evidence="5">
    <location>
        <begin position="101"/>
        <end position="119"/>
    </location>
</feature>